<protein>
    <submittedName>
        <fullName evidence="2">Uncharacterized protein</fullName>
    </submittedName>
</protein>
<dbReference type="EMBL" id="AUXW01000155">
    <property type="protein sequence ID" value="KKE82903.1"/>
    <property type="molecule type" value="Genomic_DNA"/>
</dbReference>
<keyword evidence="1" id="KW-0812">Transmembrane</keyword>
<evidence type="ECO:0000313" key="3">
    <source>
        <dbReference type="Proteomes" id="UP000033434"/>
    </source>
</evidence>
<proteinExistence type="predicted"/>
<keyword evidence="1" id="KW-1133">Transmembrane helix</keyword>
<evidence type="ECO:0000313" key="2">
    <source>
        <dbReference type="EMBL" id="KKE82903.1"/>
    </source>
</evidence>
<dbReference type="PATRIC" id="fig|1129367.4.peg.3163"/>
<accession>A0A0F6A9U5</accession>
<dbReference type="AlphaFoldDB" id="A0A0F6A9U5"/>
<comment type="caution">
    <text evidence="2">The sequence shown here is derived from an EMBL/GenBank/DDBJ whole genome shotgun (WGS) entry which is preliminary data.</text>
</comment>
<reference evidence="2 3" key="1">
    <citation type="journal article" date="2015" name="BMC Genomics">
        <title>Genome mining reveals unlocked bioactive potential of marine Gram-negative bacteria.</title>
        <authorList>
            <person name="Machado H."/>
            <person name="Sonnenschein E.C."/>
            <person name="Melchiorsen J."/>
            <person name="Gram L."/>
        </authorList>
    </citation>
    <scope>NUCLEOTIDE SEQUENCE [LARGE SCALE GENOMIC DNA]</scope>
    <source>
        <strain evidence="2 3">S4054</strain>
    </source>
</reference>
<feature type="transmembrane region" description="Helical" evidence="1">
    <location>
        <begin position="46"/>
        <end position="62"/>
    </location>
</feature>
<evidence type="ECO:0000256" key="1">
    <source>
        <dbReference type="SAM" id="Phobius"/>
    </source>
</evidence>
<organism evidence="2 3">
    <name type="scientific">Pseudoalteromonas luteoviolacea S4054</name>
    <dbReference type="NCBI Taxonomy" id="1129367"/>
    <lineage>
        <taxon>Bacteria</taxon>
        <taxon>Pseudomonadati</taxon>
        <taxon>Pseudomonadota</taxon>
        <taxon>Gammaproteobacteria</taxon>
        <taxon>Alteromonadales</taxon>
        <taxon>Pseudoalteromonadaceae</taxon>
        <taxon>Pseudoalteromonas</taxon>
    </lineage>
</organism>
<dbReference type="Proteomes" id="UP000033434">
    <property type="component" value="Unassembled WGS sequence"/>
</dbReference>
<name>A0A0F6A9U5_9GAMM</name>
<keyword evidence="1" id="KW-0472">Membrane</keyword>
<feature type="transmembrane region" description="Helical" evidence="1">
    <location>
        <begin position="74"/>
        <end position="95"/>
    </location>
</feature>
<feature type="transmembrane region" description="Helical" evidence="1">
    <location>
        <begin position="12"/>
        <end position="34"/>
    </location>
</feature>
<sequence length="97" mass="11055">MERLTISKAVLSISKVVIPIICTFIIWVGALSFAFVEQFELDVEKATVFFLIACYFAYSYGYKEWYVETNRKLLFILIQGLPVTLALLFGISNFVGI</sequence>
<gene>
    <name evidence="2" type="ORF">N479_15955</name>
</gene>